<accession>A0ACB5S6U4</accession>
<reference evidence="1" key="1">
    <citation type="submission" date="2024-09" db="EMBL/GenBank/DDBJ databases">
        <title>Draft Genome Sequences of Neofusicoccum parvum.</title>
        <authorList>
            <person name="Ashida A."/>
            <person name="Camagna M."/>
            <person name="Tanaka A."/>
            <person name="Takemoto D."/>
        </authorList>
    </citation>
    <scope>NUCLEOTIDE SEQUENCE</scope>
    <source>
        <strain evidence="1">PPO83</strain>
    </source>
</reference>
<dbReference type="EMBL" id="BSXG01000049">
    <property type="protein sequence ID" value="GME28530.1"/>
    <property type="molecule type" value="Genomic_DNA"/>
</dbReference>
<keyword evidence="2" id="KW-1185">Reference proteome</keyword>
<protein>
    <submittedName>
        <fullName evidence="1">Uncharacterized protein</fullName>
    </submittedName>
</protein>
<dbReference type="Proteomes" id="UP001165186">
    <property type="component" value="Unassembled WGS sequence"/>
</dbReference>
<proteinExistence type="predicted"/>
<name>A0ACB5S6U4_9PEZI</name>
<organism evidence="1 2">
    <name type="scientific">Neofusicoccum parvum</name>
    <dbReference type="NCBI Taxonomy" id="310453"/>
    <lineage>
        <taxon>Eukaryota</taxon>
        <taxon>Fungi</taxon>
        <taxon>Dikarya</taxon>
        <taxon>Ascomycota</taxon>
        <taxon>Pezizomycotina</taxon>
        <taxon>Dothideomycetes</taxon>
        <taxon>Dothideomycetes incertae sedis</taxon>
        <taxon>Botryosphaeriales</taxon>
        <taxon>Botryosphaeriaceae</taxon>
        <taxon>Neofusicoccum</taxon>
    </lineage>
</organism>
<evidence type="ECO:0000313" key="2">
    <source>
        <dbReference type="Proteomes" id="UP001165186"/>
    </source>
</evidence>
<sequence>MQVSPSAPLSPPSPPPPLQAQHPAYSFTIPSLHDDAALDCRIYHPQGLFAGDGSSSNSGGEEERGRNSGTQPQGEKPRGQQKKKAAIIAHPYAPLGGNYDDPVVGNVGAECLAAGWVVGTFGFR</sequence>
<comment type="caution">
    <text evidence="1">The sequence shown here is derived from an EMBL/GenBank/DDBJ whole genome shotgun (WGS) entry which is preliminary data.</text>
</comment>
<evidence type="ECO:0000313" key="1">
    <source>
        <dbReference type="EMBL" id="GME28530.1"/>
    </source>
</evidence>
<gene>
    <name evidence="1" type="primary">g8416</name>
    <name evidence="1" type="ORF">NpPPO83_00008416</name>
</gene>